<proteinExistence type="predicted"/>
<accession>A0A6J5TD45</accession>
<sequence>MKIVWGRSIGWNIELNKMVRLTRPIPNGRPMEYSIITDGADCYPWHKVYAWWPVKTVNGERVWLEKVLKRKVWVVWGTGFHMEPETQYATMFDRITIDDDKPFKK</sequence>
<reference evidence="1" key="1">
    <citation type="submission" date="2020-05" db="EMBL/GenBank/DDBJ databases">
        <authorList>
            <person name="Chiriac C."/>
            <person name="Salcher M."/>
            <person name="Ghai R."/>
            <person name="Kavagutti S V."/>
        </authorList>
    </citation>
    <scope>NUCLEOTIDE SEQUENCE</scope>
</reference>
<protein>
    <submittedName>
        <fullName evidence="1">Uncharacterized protein</fullName>
    </submittedName>
</protein>
<organism evidence="1">
    <name type="scientific">uncultured Caudovirales phage</name>
    <dbReference type="NCBI Taxonomy" id="2100421"/>
    <lineage>
        <taxon>Viruses</taxon>
        <taxon>Duplodnaviria</taxon>
        <taxon>Heunggongvirae</taxon>
        <taxon>Uroviricota</taxon>
        <taxon>Caudoviricetes</taxon>
        <taxon>Peduoviridae</taxon>
        <taxon>Maltschvirus</taxon>
        <taxon>Maltschvirus maltsch</taxon>
    </lineage>
</organism>
<gene>
    <name evidence="1" type="ORF">UFOVP71_385</name>
</gene>
<name>A0A6J5TD45_9CAUD</name>
<evidence type="ECO:0000313" key="1">
    <source>
        <dbReference type="EMBL" id="CAB4241847.1"/>
    </source>
</evidence>
<dbReference type="EMBL" id="LR797824">
    <property type="protein sequence ID" value="CAB4241847.1"/>
    <property type="molecule type" value="Genomic_DNA"/>
</dbReference>